<keyword evidence="6 9" id="KW-0106">Calcium</keyword>
<keyword evidence="8 9" id="KW-0408">Iron</keyword>
<dbReference type="PROSITE" id="PS50873">
    <property type="entry name" value="PEROXIDASE_4"/>
    <property type="match status" value="2"/>
</dbReference>
<comment type="cofactor">
    <cofactor evidence="9">
        <name>heme b</name>
        <dbReference type="ChEBI" id="CHEBI:60344"/>
    </cofactor>
    <text evidence="9">Binds 1 heme b (iron(II)-protoporphyrin IX) group per subunit.</text>
</comment>
<keyword evidence="12" id="KW-1185">Reference proteome</keyword>
<evidence type="ECO:0000313" key="12">
    <source>
        <dbReference type="Proteomes" id="UP000823775"/>
    </source>
</evidence>
<feature type="domain" description="Plant heme peroxidase family profile" evidence="10">
    <location>
        <begin position="81"/>
        <end position="181"/>
    </location>
</feature>
<evidence type="ECO:0000256" key="2">
    <source>
        <dbReference type="ARBA" id="ARBA00012313"/>
    </source>
</evidence>
<comment type="caution">
    <text evidence="11">The sequence shown here is derived from an EMBL/GenBank/DDBJ whole genome shotgun (WGS) entry which is preliminary data.</text>
</comment>
<dbReference type="InterPro" id="IPR000823">
    <property type="entry name" value="Peroxidase_pln"/>
</dbReference>
<dbReference type="PROSITE" id="PS00436">
    <property type="entry name" value="PEROXIDASE_2"/>
    <property type="match status" value="2"/>
</dbReference>
<keyword evidence="5 9" id="KW-0479">Metal-binding</keyword>
<dbReference type="Gene3D" id="1.10.420.10">
    <property type="entry name" value="Peroxidase, domain 2"/>
    <property type="match status" value="1"/>
</dbReference>
<keyword evidence="4 9" id="KW-0349">Heme</keyword>
<evidence type="ECO:0000313" key="11">
    <source>
        <dbReference type="EMBL" id="MCD7457703.1"/>
    </source>
</evidence>
<evidence type="ECO:0000256" key="9">
    <source>
        <dbReference type="RuleBase" id="RU362060"/>
    </source>
</evidence>
<dbReference type="PRINTS" id="PR00461">
    <property type="entry name" value="PLPEROXIDASE"/>
</dbReference>
<comment type="cofactor">
    <cofactor evidence="9">
        <name>Ca(2+)</name>
        <dbReference type="ChEBI" id="CHEBI:29108"/>
    </cofactor>
    <text evidence="9">Binds 2 calcium ions per subunit.</text>
</comment>
<dbReference type="PANTHER" id="PTHR31235">
    <property type="entry name" value="PEROXIDASE 25-RELATED"/>
    <property type="match status" value="1"/>
</dbReference>
<dbReference type="InterPro" id="IPR010255">
    <property type="entry name" value="Haem_peroxidase_sf"/>
</dbReference>
<evidence type="ECO:0000256" key="6">
    <source>
        <dbReference type="ARBA" id="ARBA00022837"/>
    </source>
</evidence>
<organism evidence="11 12">
    <name type="scientific">Datura stramonium</name>
    <name type="common">Jimsonweed</name>
    <name type="synonym">Common thornapple</name>
    <dbReference type="NCBI Taxonomy" id="4076"/>
    <lineage>
        <taxon>Eukaryota</taxon>
        <taxon>Viridiplantae</taxon>
        <taxon>Streptophyta</taxon>
        <taxon>Embryophyta</taxon>
        <taxon>Tracheophyta</taxon>
        <taxon>Spermatophyta</taxon>
        <taxon>Magnoliopsida</taxon>
        <taxon>eudicotyledons</taxon>
        <taxon>Gunneridae</taxon>
        <taxon>Pentapetalae</taxon>
        <taxon>asterids</taxon>
        <taxon>lamiids</taxon>
        <taxon>Solanales</taxon>
        <taxon>Solanaceae</taxon>
        <taxon>Solanoideae</taxon>
        <taxon>Datureae</taxon>
        <taxon>Datura</taxon>
    </lineage>
</organism>
<dbReference type="Gene3D" id="1.10.520.10">
    <property type="match status" value="3"/>
</dbReference>
<comment type="subcellular location">
    <subcellularLocation>
        <location evidence="9">Secreted</location>
    </subcellularLocation>
</comment>
<sequence length="309" mass="34299">MEMKGYSESGKKMKGNRLLWRKNAYQEVAGGCSKRVLIVVKTGSTDHCKQSILAFAYGRCTLKELDSPTPHEGIVGGSHAELQLNFYAKNCPQAEKIIQDYVQKHIPNVLSLAPALLRMHFHDCLFCLYASVLLNFTSNENQTEKVAVPNQTLRGFLIFIDGVKKAVEAIMEALVARDSVVLTLVLKRKGLFQSDAALTTSATTKSYINQLVQGSLKQFYAEFGIAMEKMGKIKVKTGSAAILSCSSILYAKSCPQAEKIIQDYVQKHIPNAPSLAPALLRMQFHDCFVRGCDASVLPEFYSHQTRLKK</sequence>
<dbReference type="InterPro" id="IPR019794">
    <property type="entry name" value="Peroxidases_AS"/>
</dbReference>
<keyword evidence="3 9" id="KW-0575">Peroxidase</keyword>
<dbReference type="Proteomes" id="UP000823775">
    <property type="component" value="Unassembled WGS sequence"/>
</dbReference>
<comment type="similarity">
    <text evidence="9">Belongs to the peroxidase family. Classical plant (class III) peroxidase subfamily.</text>
</comment>
<gene>
    <name evidence="11" type="ORF">HAX54_035937</name>
</gene>
<evidence type="ECO:0000256" key="1">
    <source>
        <dbReference type="ARBA" id="ARBA00000189"/>
    </source>
</evidence>
<comment type="function">
    <text evidence="9">Removal of H(2)O(2), oxidation of toxic reductants, biosynthesis and degradation of lignin, suberization, auxin catabolism, response to environmental stresses such as wounding, pathogen attack and oxidative stress.</text>
</comment>
<evidence type="ECO:0000256" key="8">
    <source>
        <dbReference type="ARBA" id="ARBA00023004"/>
    </source>
</evidence>
<dbReference type="Pfam" id="PF00141">
    <property type="entry name" value="peroxidase"/>
    <property type="match status" value="2"/>
</dbReference>
<proteinExistence type="inferred from homology"/>
<accession>A0ABS8SFM0</accession>
<reference evidence="11 12" key="1">
    <citation type="journal article" date="2021" name="BMC Genomics">
        <title>Datura genome reveals duplications of psychoactive alkaloid biosynthetic genes and high mutation rate following tissue culture.</title>
        <authorList>
            <person name="Rajewski A."/>
            <person name="Carter-House D."/>
            <person name="Stajich J."/>
            <person name="Litt A."/>
        </authorList>
    </citation>
    <scope>NUCLEOTIDE SEQUENCE [LARGE SCALE GENOMIC DNA]</scope>
    <source>
        <strain evidence="11">AR-01</strain>
    </source>
</reference>
<keyword evidence="7 9" id="KW-0560">Oxidoreductase</keyword>
<dbReference type="EC" id="1.11.1.7" evidence="2 9"/>
<evidence type="ECO:0000259" key="10">
    <source>
        <dbReference type="PROSITE" id="PS50873"/>
    </source>
</evidence>
<keyword evidence="9" id="KW-0964">Secreted</keyword>
<name>A0ABS8SFM0_DATST</name>
<dbReference type="EMBL" id="JACEIK010000473">
    <property type="protein sequence ID" value="MCD7457703.1"/>
    <property type="molecule type" value="Genomic_DNA"/>
</dbReference>
<evidence type="ECO:0000256" key="4">
    <source>
        <dbReference type="ARBA" id="ARBA00022617"/>
    </source>
</evidence>
<dbReference type="SUPFAM" id="SSF48113">
    <property type="entry name" value="Heme-dependent peroxidases"/>
    <property type="match status" value="2"/>
</dbReference>
<evidence type="ECO:0000256" key="3">
    <source>
        <dbReference type="ARBA" id="ARBA00022559"/>
    </source>
</evidence>
<feature type="domain" description="Plant heme peroxidase family profile" evidence="10">
    <location>
        <begin position="249"/>
        <end position="309"/>
    </location>
</feature>
<protein>
    <recommendedName>
        <fullName evidence="2 9">Peroxidase</fullName>
        <ecNumber evidence="2 9">1.11.1.7</ecNumber>
    </recommendedName>
</protein>
<evidence type="ECO:0000256" key="7">
    <source>
        <dbReference type="ARBA" id="ARBA00023002"/>
    </source>
</evidence>
<keyword evidence="9" id="KW-0376">Hydrogen peroxide</keyword>
<dbReference type="InterPro" id="IPR002016">
    <property type="entry name" value="Haem_peroxidase"/>
</dbReference>
<evidence type="ECO:0000256" key="5">
    <source>
        <dbReference type="ARBA" id="ARBA00022723"/>
    </source>
</evidence>
<comment type="catalytic activity">
    <reaction evidence="1 9">
        <text>2 a phenolic donor + H2O2 = 2 a phenolic radical donor + 2 H2O</text>
        <dbReference type="Rhea" id="RHEA:56136"/>
        <dbReference type="ChEBI" id="CHEBI:15377"/>
        <dbReference type="ChEBI" id="CHEBI:16240"/>
        <dbReference type="ChEBI" id="CHEBI:139520"/>
        <dbReference type="ChEBI" id="CHEBI:139521"/>
        <dbReference type="EC" id="1.11.1.7"/>
    </reaction>
</comment>